<name>A0A6C0GFC9_9BACT</name>
<keyword evidence="3" id="KW-1185">Reference proteome</keyword>
<gene>
    <name evidence="2" type="ORF">GXP67_08145</name>
</gene>
<dbReference type="Proteomes" id="UP000480178">
    <property type="component" value="Chromosome"/>
</dbReference>
<accession>A0A6C0GFC9</accession>
<dbReference type="InterPro" id="IPR041049">
    <property type="entry name" value="DUF5615"/>
</dbReference>
<dbReference type="KEGG" id="rhoz:GXP67_08145"/>
<organism evidence="2 3">
    <name type="scientific">Rhodocytophaga rosea</name>
    <dbReference type="NCBI Taxonomy" id="2704465"/>
    <lineage>
        <taxon>Bacteria</taxon>
        <taxon>Pseudomonadati</taxon>
        <taxon>Bacteroidota</taxon>
        <taxon>Cytophagia</taxon>
        <taxon>Cytophagales</taxon>
        <taxon>Rhodocytophagaceae</taxon>
        <taxon>Rhodocytophaga</taxon>
    </lineage>
</organism>
<feature type="domain" description="DUF5615" evidence="1">
    <location>
        <begin position="3"/>
        <end position="107"/>
    </location>
</feature>
<dbReference type="RefSeq" id="WP_162442681.1">
    <property type="nucleotide sequence ID" value="NZ_CP048222.1"/>
</dbReference>
<dbReference type="EMBL" id="CP048222">
    <property type="protein sequence ID" value="QHT66627.1"/>
    <property type="molecule type" value="Genomic_DNA"/>
</dbReference>
<evidence type="ECO:0000259" key="1">
    <source>
        <dbReference type="Pfam" id="PF18480"/>
    </source>
</evidence>
<dbReference type="Pfam" id="PF18480">
    <property type="entry name" value="DUF5615"/>
    <property type="match status" value="1"/>
</dbReference>
<evidence type="ECO:0000313" key="2">
    <source>
        <dbReference type="EMBL" id="QHT66627.1"/>
    </source>
</evidence>
<dbReference type="AlphaFoldDB" id="A0A6C0GFC9"/>
<protein>
    <recommendedName>
        <fullName evidence="1">DUF5615 domain-containing protein</fullName>
    </recommendedName>
</protein>
<reference evidence="2 3" key="1">
    <citation type="submission" date="2020-01" db="EMBL/GenBank/DDBJ databases">
        <authorList>
            <person name="Kim M.K."/>
        </authorList>
    </citation>
    <scope>NUCLEOTIDE SEQUENCE [LARGE SCALE GENOMIC DNA]</scope>
    <source>
        <strain evidence="2 3">172606-1</strain>
    </source>
</reference>
<evidence type="ECO:0000313" key="3">
    <source>
        <dbReference type="Proteomes" id="UP000480178"/>
    </source>
</evidence>
<sequence length="119" mass="13539">MLKFIIDTQLPPILADFLKQNGFDAIHTTFFTDGHLLQDKEIIEIALTESRIIITKDNDFIDNFLLKGAPPKVLLLALGNIKNKDLLRIFDIYMQTINLLLQDKASLVILQPGNIISYE</sequence>
<proteinExistence type="predicted"/>